<keyword evidence="7" id="KW-0472">Membrane</keyword>
<dbReference type="PANTHER" id="PTHR43047:SF64">
    <property type="entry name" value="HISTIDINE KINASE CONTAINING CHEY-HOMOLOGOUS RECEIVER DOMAIN AND PAS DOMAIN-RELATED"/>
    <property type="match status" value="1"/>
</dbReference>
<dbReference type="SUPFAM" id="SSF55874">
    <property type="entry name" value="ATPase domain of HSP90 chaperone/DNA topoisomerase II/histidine kinase"/>
    <property type="match status" value="1"/>
</dbReference>
<dbReference type="Gene3D" id="3.30.450.20">
    <property type="entry name" value="PAS domain"/>
    <property type="match status" value="1"/>
</dbReference>
<dbReference type="EMBL" id="JBHUIV010000016">
    <property type="protein sequence ID" value="MFD2202187.1"/>
    <property type="molecule type" value="Genomic_DNA"/>
</dbReference>
<organism evidence="10 11">
    <name type="scientific">Shivajiella indica</name>
    <dbReference type="NCBI Taxonomy" id="872115"/>
    <lineage>
        <taxon>Bacteria</taxon>
        <taxon>Pseudomonadati</taxon>
        <taxon>Bacteroidota</taxon>
        <taxon>Cytophagia</taxon>
        <taxon>Cytophagales</taxon>
        <taxon>Cyclobacteriaceae</taxon>
        <taxon>Shivajiella</taxon>
    </lineage>
</organism>
<protein>
    <recommendedName>
        <fullName evidence="2">histidine kinase</fullName>
        <ecNumber evidence="2">2.7.13.3</ecNumber>
    </recommendedName>
</protein>
<feature type="transmembrane region" description="Helical" evidence="7">
    <location>
        <begin position="733"/>
        <end position="754"/>
    </location>
</feature>
<dbReference type="Pfam" id="PF13426">
    <property type="entry name" value="PAS_9"/>
    <property type="match status" value="1"/>
</dbReference>
<dbReference type="RefSeq" id="WP_380802741.1">
    <property type="nucleotide sequence ID" value="NZ_JBHUIV010000016.1"/>
</dbReference>
<feature type="domain" description="Histidine kinase" evidence="8">
    <location>
        <begin position="926"/>
        <end position="1142"/>
    </location>
</feature>
<accession>A0ABW5B7T8</accession>
<dbReference type="InterPro" id="IPR035965">
    <property type="entry name" value="PAS-like_dom_sf"/>
</dbReference>
<dbReference type="SUPFAM" id="SSF63829">
    <property type="entry name" value="Calcium-dependent phosphotriesterase"/>
    <property type="match status" value="1"/>
</dbReference>
<dbReference type="Pfam" id="PF00512">
    <property type="entry name" value="HisKA"/>
    <property type="match status" value="1"/>
</dbReference>
<dbReference type="Pfam" id="PF02518">
    <property type="entry name" value="HATPase_c"/>
    <property type="match status" value="1"/>
</dbReference>
<dbReference type="InterPro" id="IPR011110">
    <property type="entry name" value="Reg_prop"/>
</dbReference>
<evidence type="ECO:0000259" key="9">
    <source>
        <dbReference type="PROSITE" id="PS50112"/>
    </source>
</evidence>
<keyword evidence="5" id="KW-0418">Kinase</keyword>
<dbReference type="Pfam" id="PF07495">
    <property type="entry name" value="Y_Y_Y"/>
    <property type="match status" value="1"/>
</dbReference>
<dbReference type="InterPro" id="IPR011123">
    <property type="entry name" value="Y_Y_Y"/>
</dbReference>
<sequence length="1143" mass="131012">MKNILALFLSFFWSQVIYAQTFPINRQIKGIELPSDIVYNVVQDPEGKIWFNTALGIFYSDSFFTYPIPDSIQNNLSKKVRLFTDKNGVLWLYNRVGDPKVYNYFNGHWSELTLPKELEGKSQIYFEFDVVNKKEGDFNFLVLENEMFFSNKDGVWQRLDIKHKDFGPYQSFFDTGEKVILLFDKKSLEFNGTDFYPFEMSGIETPNQVVQISFDPNSERYFFLGNDFFASGINVDEIEKIHFRDFIKSSYILETYNGLHIFQGKVFFYYDSQLYQYSVEEDKVIEISSYDELRSHNIYCTLIDNEGILWIGTHRGLVNINSLKFLKYGSPMLLDDEVTAIIRIASEEYLLGFNNGLQLWSKGKVRTLYSDESLKGLPEYRITNFVQDKNGVVWFSANTLGIGRYEPKNNSLVLTKNPNEKFVNSVHISGDSLFIVSSVKLYLSSIKNTGLDHFKNEISSEIFGKVGQRSVFIRKIGKLSDNRMVFMQGGNPVADKDKVLETEDFILVIGYDFLETEDHLLFATETGLKSYNSGRMDFFHIGGEIIQRPVFGLLKDSSGIIWAGTDKGVYKIDQGNNRQYDVSSGLSGSETNRAALLEAENGNIFIGTSKGLSVFNPREEYNLTRLPKTDIGRIRLVDFPNRKIDIRKIPFSNNSVEIDYKAITFLQDAKLKVYYKLQGLHNDWQVIDNPRSNSLTFNNLRPGKYKLLLKATIDGVTETEEISSDEFKVLKPIYLQFWFLTLFSLSLFGIGFLIKSLTAQTKRAGFLRIQIDEKTKEAQSSEDQFRNVWESSSEGLMLATDEGKIITVNEAFSKLVGIPVQELESNNVTYLFSDPDFFQYEKERLEELYKDGKVQNINLEIRMPFKSGLKEIDYYASELKSKIEGKTVYLSVFRDNSEKKKYEAGLKAAKEKAEEANRMKTSFLSNMSHEIRTPLNGILGTTENIMQQRPNDKELISQLEIIQESGERLLHTINSILDISKIEANKMEVKLSEVNINDFMAKIILPLKSLAIKKGVLISVKYHTHPFIGYLDERYFEMIVNNIVGNAIKYTNKGLVTIKIGKNNQKLELEVIDQGIGMSQEFLEKIFNPFEQESHGYGRNYEGTGLGLAITKNLVTIMKGEIMVESEKDKGTRVVINLPLGKN</sequence>
<dbReference type="Gene3D" id="2.130.10.10">
    <property type="entry name" value="YVTN repeat-like/Quinoprotein amine dehydrogenase"/>
    <property type="match status" value="3"/>
</dbReference>
<dbReference type="InterPro" id="IPR004358">
    <property type="entry name" value="Sig_transdc_His_kin-like_C"/>
</dbReference>
<comment type="caution">
    <text evidence="10">The sequence shown here is derived from an EMBL/GenBank/DDBJ whole genome shotgun (WGS) entry which is preliminary data.</text>
</comment>
<evidence type="ECO:0000256" key="3">
    <source>
        <dbReference type="ARBA" id="ARBA00022553"/>
    </source>
</evidence>
<dbReference type="Proteomes" id="UP001597414">
    <property type="component" value="Unassembled WGS sequence"/>
</dbReference>
<dbReference type="InterPro" id="IPR036890">
    <property type="entry name" value="HATPase_C_sf"/>
</dbReference>
<keyword evidence="7" id="KW-0812">Transmembrane</keyword>
<evidence type="ECO:0000313" key="11">
    <source>
        <dbReference type="Proteomes" id="UP001597414"/>
    </source>
</evidence>
<proteinExistence type="predicted"/>
<evidence type="ECO:0000256" key="5">
    <source>
        <dbReference type="ARBA" id="ARBA00022777"/>
    </source>
</evidence>
<dbReference type="InterPro" id="IPR003661">
    <property type="entry name" value="HisK_dim/P_dom"/>
</dbReference>
<dbReference type="InterPro" id="IPR036097">
    <property type="entry name" value="HisK_dim/P_sf"/>
</dbReference>
<dbReference type="GO" id="GO:0005524">
    <property type="term" value="F:ATP binding"/>
    <property type="evidence" value="ECO:0007669"/>
    <property type="project" value="UniProtKB-KW"/>
</dbReference>
<keyword evidence="11" id="KW-1185">Reference proteome</keyword>
<dbReference type="InterPro" id="IPR015943">
    <property type="entry name" value="WD40/YVTN_repeat-like_dom_sf"/>
</dbReference>
<evidence type="ECO:0000256" key="7">
    <source>
        <dbReference type="SAM" id="Phobius"/>
    </source>
</evidence>
<dbReference type="PROSITE" id="PS50112">
    <property type="entry name" value="PAS"/>
    <property type="match status" value="1"/>
</dbReference>
<comment type="catalytic activity">
    <reaction evidence="1">
        <text>ATP + protein L-histidine = ADP + protein N-phospho-L-histidine.</text>
        <dbReference type="EC" id="2.7.13.3"/>
    </reaction>
</comment>
<feature type="domain" description="PAS" evidence="9">
    <location>
        <begin position="781"/>
        <end position="852"/>
    </location>
</feature>
<dbReference type="CDD" id="cd00130">
    <property type="entry name" value="PAS"/>
    <property type="match status" value="1"/>
</dbReference>
<evidence type="ECO:0000259" key="8">
    <source>
        <dbReference type="PROSITE" id="PS50109"/>
    </source>
</evidence>
<keyword evidence="6" id="KW-0175">Coiled coil</keyword>
<keyword evidence="3" id="KW-0597">Phosphoprotein</keyword>
<dbReference type="Gene3D" id="3.30.565.10">
    <property type="entry name" value="Histidine kinase-like ATPase, C-terminal domain"/>
    <property type="match status" value="1"/>
</dbReference>
<dbReference type="Gene3D" id="2.60.40.10">
    <property type="entry name" value="Immunoglobulins"/>
    <property type="match status" value="1"/>
</dbReference>
<dbReference type="NCBIfam" id="TIGR00229">
    <property type="entry name" value="sensory_box"/>
    <property type="match status" value="1"/>
</dbReference>
<keyword evidence="4" id="KW-0808">Transferase</keyword>
<evidence type="ECO:0000313" key="10">
    <source>
        <dbReference type="EMBL" id="MFD2202187.1"/>
    </source>
</evidence>
<dbReference type="InterPro" id="IPR003594">
    <property type="entry name" value="HATPase_dom"/>
</dbReference>
<dbReference type="SMART" id="SM00091">
    <property type="entry name" value="PAS"/>
    <property type="match status" value="1"/>
</dbReference>
<dbReference type="SMART" id="SM00387">
    <property type="entry name" value="HATPase_c"/>
    <property type="match status" value="1"/>
</dbReference>
<dbReference type="PANTHER" id="PTHR43047">
    <property type="entry name" value="TWO-COMPONENT HISTIDINE PROTEIN KINASE"/>
    <property type="match status" value="1"/>
</dbReference>
<dbReference type="SMART" id="SM00388">
    <property type="entry name" value="HisKA"/>
    <property type="match status" value="1"/>
</dbReference>
<evidence type="ECO:0000256" key="6">
    <source>
        <dbReference type="SAM" id="Coils"/>
    </source>
</evidence>
<dbReference type="PROSITE" id="PS50109">
    <property type="entry name" value="HIS_KIN"/>
    <property type="match status" value="1"/>
</dbReference>
<name>A0ABW5B7T8_9BACT</name>
<reference evidence="11" key="1">
    <citation type="journal article" date="2019" name="Int. J. Syst. Evol. Microbiol.">
        <title>The Global Catalogue of Microorganisms (GCM) 10K type strain sequencing project: providing services to taxonomists for standard genome sequencing and annotation.</title>
        <authorList>
            <consortium name="The Broad Institute Genomics Platform"/>
            <consortium name="The Broad Institute Genome Sequencing Center for Infectious Disease"/>
            <person name="Wu L."/>
            <person name="Ma J."/>
        </authorList>
    </citation>
    <scope>NUCLEOTIDE SEQUENCE [LARGE SCALE GENOMIC DNA]</scope>
    <source>
        <strain evidence="11">KCTC 19812</strain>
    </source>
</reference>
<dbReference type="CDD" id="cd00082">
    <property type="entry name" value="HisKA"/>
    <property type="match status" value="1"/>
</dbReference>
<dbReference type="Gene3D" id="1.10.287.130">
    <property type="match status" value="1"/>
</dbReference>
<dbReference type="SUPFAM" id="SSF55785">
    <property type="entry name" value="PYP-like sensor domain (PAS domain)"/>
    <property type="match status" value="1"/>
</dbReference>
<dbReference type="InterPro" id="IPR005467">
    <property type="entry name" value="His_kinase_dom"/>
</dbReference>
<dbReference type="InterPro" id="IPR013783">
    <property type="entry name" value="Ig-like_fold"/>
</dbReference>
<feature type="coiled-coil region" evidence="6">
    <location>
        <begin position="899"/>
        <end position="926"/>
    </location>
</feature>
<evidence type="ECO:0000256" key="4">
    <source>
        <dbReference type="ARBA" id="ARBA00022679"/>
    </source>
</evidence>
<dbReference type="SUPFAM" id="SSF47384">
    <property type="entry name" value="Homodimeric domain of signal transducing histidine kinase"/>
    <property type="match status" value="1"/>
</dbReference>
<evidence type="ECO:0000256" key="1">
    <source>
        <dbReference type="ARBA" id="ARBA00000085"/>
    </source>
</evidence>
<keyword evidence="10" id="KW-0067">ATP-binding</keyword>
<dbReference type="Pfam" id="PF07494">
    <property type="entry name" value="Reg_prop"/>
    <property type="match status" value="1"/>
</dbReference>
<dbReference type="PRINTS" id="PR00344">
    <property type="entry name" value="BCTRLSENSOR"/>
</dbReference>
<gene>
    <name evidence="10" type="ORF">ACFSKV_11475</name>
</gene>
<dbReference type="InterPro" id="IPR000014">
    <property type="entry name" value="PAS"/>
</dbReference>
<keyword evidence="10" id="KW-0547">Nucleotide-binding</keyword>
<dbReference type="EC" id="2.7.13.3" evidence="2"/>
<keyword evidence="7" id="KW-1133">Transmembrane helix</keyword>
<evidence type="ECO:0000256" key="2">
    <source>
        <dbReference type="ARBA" id="ARBA00012438"/>
    </source>
</evidence>